<dbReference type="Gene3D" id="3.40.50.720">
    <property type="entry name" value="NAD(P)-binding Rossmann-like Domain"/>
    <property type="match status" value="3"/>
</dbReference>
<dbReference type="InterPro" id="IPR032821">
    <property type="entry name" value="PKS_assoc"/>
</dbReference>
<evidence type="ECO:0000256" key="5">
    <source>
        <dbReference type="ARBA" id="ARBA00023268"/>
    </source>
</evidence>
<evidence type="ECO:0000256" key="1">
    <source>
        <dbReference type="ARBA" id="ARBA00022450"/>
    </source>
</evidence>
<dbReference type="InterPro" id="IPR016035">
    <property type="entry name" value="Acyl_Trfase/lysoPLipase"/>
</dbReference>
<dbReference type="Gene3D" id="1.10.1200.10">
    <property type="entry name" value="ACP-like"/>
    <property type="match status" value="1"/>
</dbReference>
<dbReference type="Pfam" id="PF00698">
    <property type="entry name" value="Acyl_transf_1"/>
    <property type="match status" value="1"/>
</dbReference>
<evidence type="ECO:0000313" key="13">
    <source>
        <dbReference type="Proteomes" id="UP000707731"/>
    </source>
</evidence>
<dbReference type="InterPro" id="IPR018201">
    <property type="entry name" value="Ketoacyl_synth_AS"/>
</dbReference>
<feature type="region of interest" description="C-terminal hotdog fold" evidence="7">
    <location>
        <begin position="1140"/>
        <end position="1304"/>
    </location>
</feature>
<dbReference type="InterPro" id="IPR036291">
    <property type="entry name" value="NAD(P)-bd_dom_sf"/>
</dbReference>
<feature type="compositionally biased region" description="Pro residues" evidence="8">
    <location>
        <begin position="1109"/>
        <end position="1119"/>
    </location>
</feature>
<feature type="region of interest" description="Disordered" evidence="8">
    <location>
        <begin position="1380"/>
        <end position="1399"/>
    </location>
</feature>
<dbReference type="InterPro" id="IPR020843">
    <property type="entry name" value="ER"/>
</dbReference>
<dbReference type="RefSeq" id="WP_195004610.1">
    <property type="nucleotide sequence ID" value="NZ_JADLQN010000006.1"/>
</dbReference>
<feature type="active site" description="Proton acceptor; for dehydratase activity" evidence="7">
    <location>
        <position position="977"/>
    </location>
</feature>
<dbReference type="PANTHER" id="PTHR43775">
    <property type="entry name" value="FATTY ACID SYNTHASE"/>
    <property type="match status" value="1"/>
</dbReference>
<dbReference type="SMART" id="SM00822">
    <property type="entry name" value="PKS_KR"/>
    <property type="match status" value="1"/>
</dbReference>
<protein>
    <submittedName>
        <fullName evidence="12">SDR family NAD(P)-dependent oxidoreductase</fullName>
    </submittedName>
</protein>
<dbReference type="InterPro" id="IPR020841">
    <property type="entry name" value="PKS_Beta-ketoAc_synthase_dom"/>
</dbReference>
<dbReference type="SMART" id="SM00829">
    <property type="entry name" value="PKS_ER"/>
    <property type="match status" value="1"/>
</dbReference>
<proteinExistence type="predicted"/>
<evidence type="ECO:0000256" key="4">
    <source>
        <dbReference type="ARBA" id="ARBA00022857"/>
    </source>
</evidence>
<dbReference type="InterPro" id="IPR006162">
    <property type="entry name" value="Ppantetheine_attach_site"/>
</dbReference>
<dbReference type="Pfam" id="PF00550">
    <property type="entry name" value="PP-binding"/>
    <property type="match status" value="1"/>
</dbReference>
<dbReference type="Gene3D" id="3.40.366.10">
    <property type="entry name" value="Malonyl-Coenzyme A Acyl Carrier Protein, domain 2"/>
    <property type="match status" value="1"/>
</dbReference>
<name>A0ABS0DH51_9NOCA</name>
<evidence type="ECO:0000259" key="9">
    <source>
        <dbReference type="PROSITE" id="PS50075"/>
    </source>
</evidence>
<dbReference type="Pfam" id="PF08240">
    <property type="entry name" value="ADH_N"/>
    <property type="match status" value="1"/>
</dbReference>
<sequence length="2285" mass="237162">MTGPGEPIAIVGMAGRFPGADSVADLWRLLCAGTDAVRAAPPEGRDIAPASGGDVRVPTAGGFLDDVAGFDATLFGISPREAADIDPQQRLFLETAWRALEDANTPADRLRGTRTGVYAGASWHDYATLRSRTAVPPTPHSVVGSALDMIATRVSYTLEITGPSMTVETGCSSASVAVDLAVRALRSGDIEAALVGGVNLILGPEVTAGLAHFGALSPDGRCAAFGAGANGFVRGEGVAVLYLKTLSAARRDGDPIRATIVATAVNNDGGGESLVTPSLAGQRDLLRRAYLHTGLDPARLGYLEAHGTGTGRGDPVEAGALGTILGRRRPPDAGPLPIGSIKSAIGHLEAAAGIAGLVKAVLCLEHRHLPATLHADTLRPDIDFDTLGVRVMRVPAALPVGPGTLVGVNSFGWGGTNVHIVLGPAPEPTAVPAAPVPRSGRAGTTVADGSPGVDGVSRAPGSRTTPEPGDVPGAHGASAGAEAFGPRNVPGSGGAPETSGVLMVSAQDGATLRERCGALADLLTSDATTIDEMGAALAAFAPALPWRAAFLVGDHAEAAPALGAFRDGGPDSPTVLSGRARPVGRVAFVFPGQGSQWHSPASGLYGREPTFTEVVDDCAAALARHVDWDAHAVLTGAAGPGWLARVDQVQPVLWAYSLALAAQWRAMGVHPDVVIGHSQGEIAAATLAGLLDVRSAARIVARRSAALRTVAGTGRMLAVDLSADEIPDAIAGFESSVGLAVHNGPRSCVLSGDTDAVDALAEILTADGVYCRPVNVDYASHSPHMDRLAAALRAELADLGSAAESGRSPSGGIEMMSTVTVRPLTALDPGYWVDNLRRPVRFAEAMTAVFDAGVTHVIEVAPHPVLTPAVEQLAATRLDPPVVLSSLTRDRDPLRELARGRALAFLAGLRPVADIAPPDRNPLPHTVMRRSRYWLPPGAPTEPAPVPPVLRPSPADPAVQQAAVTLTRHDLDWLGDHRVGEAVIAPAVFFLTLAAHTGPDPTTPRRLRDIRFLNPLPLDVAATASLAQCVDVLRRPGLAGTGVLEFRTSTTGPDSGTLHAHGTAVPVTDPVGEKSARATPVADDSPPRATVDPNDSPVRATPESGGPPTRAPSPAPPPCRSESDRTGVGGHRTGAPSDPARVTTDIDPADFYRRCERRGLHYGPEFRGIRELRVTTAPTGRSALARIEVGPLARARAAAGELHVTLLDAAAQTALALFDPSIRADPRTEPSAHADLPVVGESTVLVTSAGPVTPTGATVPAGQSAGSAAPTGADGLAGPIGSDGRAGLIGSAVSIGSGVPTSTPEPTLVPAALAEYRTYPAPAGFVDRAWAHAVRTGPYRADIHLRDDEGRLLAQLLGLELAEIDTTVADPRRRDREFHVGFVPETRRPSESGSRSDNDLFVLTGDDPGCALLGVELRRLGVRVGHEIVPGQPTTVVFLAPAGEGIAVLDPARDGGQHRRFGSGGAGLTDQRQRLADLADSVRASSGVEAPLRLVVVTTGAQAATPEERPDPGAALYWGFGRVLRREHPELAAVLLDLDPAAAVTDRFAACAAELAVAGTEDQVLLRAGNRLVGRITRGIPAQGVRAPWRGARRPFRLGAGPNRRIDEIEFRPLAPRAPEAGEVRLRVEASAINFIDLMKVTGSYPDDSQGADLLGVDCAGVIEAVGPEVRDRVPGQRVVACAFGALASHLTVRADHTAPIPAGMASATAAALPLVVATAWQALARVARVEPGETVLIHSAAGGVGAAAVAITRHLGGRVLATAGSERRRAYLRALGITDVFDSRAADWPEQVRSATGGRGVDVVLNSLAGAAVEYGIDVLAEDGRFVEIGKRDIYADRRIGLRAFAKGLTLAAVDLGGMMTRRPHRYAALLGEAWRSVLDGIVADLPLAVHDFADAPKALAALTEDERIGKIVLTRPETVTEVVPEPLPHGRFRAEATYVITGGHGALGRSLAAYLLDHGAGAVALLSSGAHPAPEDPRIHGYRADVADRAALAEALAAIRADLPPIHGIVHAAGVLDDATVHSLRADRIERVLRPKIDGARHLHELTAEDPLDLFVLFSSAAALVGNPGQAAYAAANAYLDAFALARRHDGRPGLSVQWGPFDDIGLAAARADRGARLADRGLTGIAAGEAWHALRIFLTEHIAVTGYLGFDRRRWFDAYPDCAGQASWSRLYDSGDGPAAPPPAAGGRLRTALAEASADERRTLIQAEVTALAARVLRLPATDLDTAAPLRALGLDSLLGLELRNQLETTFALRLSATLLWTYGTTAALATAIDERLAAEPA</sequence>
<dbReference type="PROSITE" id="PS00012">
    <property type="entry name" value="PHOSPHOPANTETHEINE"/>
    <property type="match status" value="1"/>
</dbReference>
<dbReference type="InterPro" id="IPR020806">
    <property type="entry name" value="PKS_PP-bd"/>
</dbReference>
<dbReference type="SUPFAM" id="SSF51735">
    <property type="entry name" value="NAD(P)-binding Rossmann-fold domains"/>
    <property type="match status" value="3"/>
</dbReference>
<dbReference type="PROSITE" id="PS50075">
    <property type="entry name" value="CARRIER"/>
    <property type="match status" value="1"/>
</dbReference>
<feature type="domain" description="Carrier" evidence="9">
    <location>
        <begin position="2203"/>
        <end position="2280"/>
    </location>
</feature>
<keyword evidence="6" id="KW-0012">Acyltransferase</keyword>
<keyword evidence="5" id="KW-0511">Multifunctional enzyme</keyword>
<dbReference type="PANTHER" id="PTHR43775:SF37">
    <property type="entry name" value="SI:DKEY-61P9.11"/>
    <property type="match status" value="1"/>
</dbReference>
<dbReference type="SMART" id="SM00825">
    <property type="entry name" value="PKS_KS"/>
    <property type="match status" value="1"/>
</dbReference>
<accession>A0ABS0DH51</accession>
<feature type="region of interest" description="Disordered" evidence="8">
    <location>
        <begin position="1049"/>
        <end position="1145"/>
    </location>
</feature>
<feature type="region of interest" description="N-terminal hotdog fold" evidence="7">
    <location>
        <begin position="944"/>
        <end position="1071"/>
    </location>
</feature>
<dbReference type="InterPro" id="IPR001227">
    <property type="entry name" value="Ac_transferase_dom_sf"/>
</dbReference>
<feature type="domain" description="Ketosynthase family 3 (KS3)" evidence="10">
    <location>
        <begin position="5"/>
        <end position="424"/>
    </location>
</feature>
<dbReference type="InterPro" id="IPR050091">
    <property type="entry name" value="PKS_NRPS_Biosynth_Enz"/>
</dbReference>
<evidence type="ECO:0000259" key="10">
    <source>
        <dbReference type="PROSITE" id="PS52004"/>
    </source>
</evidence>
<dbReference type="SMART" id="SM01294">
    <property type="entry name" value="PKS_PP_betabranch"/>
    <property type="match status" value="1"/>
</dbReference>
<dbReference type="CDD" id="cd00833">
    <property type="entry name" value="PKS"/>
    <property type="match status" value="1"/>
</dbReference>
<dbReference type="SUPFAM" id="SSF52151">
    <property type="entry name" value="FabD/lysophospholipase-like"/>
    <property type="match status" value="1"/>
</dbReference>
<dbReference type="Pfam" id="PF21089">
    <property type="entry name" value="PKS_DH_N"/>
    <property type="match status" value="1"/>
</dbReference>
<dbReference type="Gene3D" id="3.90.180.10">
    <property type="entry name" value="Medium-chain alcohol dehydrogenases, catalytic domain"/>
    <property type="match status" value="1"/>
</dbReference>
<feature type="active site" description="Proton donor; for dehydratase activity" evidence="7">
    <location>
        <position position="1208"/>
    </location>
</feature>
<evidence type="ECO:0000256" key="6">
    <source>
        <dbReference type="ARBA" id="ARBA00023315"/>
    </source>
</evidence>
<evidence type="ECO:0000256" key="3">
    <source>
        <dbReference type="ARBA" id="ARBA00022679"/>
    </source>
</evidence>
<gene>
    <name evidence="12" type="ORF">IU449_25150</name>
</gene>
<feature type="region of interest" description="Disordered" evidence="8">
    <location>
        <begin position="434"/>
        <end position="497"/>
    </location>
</feature>
<dbReference type="InterPro" id="IPR014031">
    <property type="entry name" value="Ketoacyl_synth_C"/>
</dbReference>
<evidence type="ECO:0000256" key="7">
    <source>
        <dbReference type="PROSITE-ProRule" id="PRU01363"/>
    </source>
</evidence>
<dbReference type="Pfam" id="PF02801">
    <property type="entry name" value="Ketoacyl-synt_C"/>
    <property type="match status" value="1"/>
</dbReference>
<feature type="compositionally biased region" description="Basic and acidic residues" evidence="8">
    <location>
        <begin position="1380"/>
        <end position="1398"/>
    </location>
</feature>
<organism evidence="12 13">
    <name type="scientific">Nocardia higoensis</name>
    <dbReference type="NCBI Taxonomy" id="228599"/>
    <lineage>
        <taxon>Bacteria</taxon>
        <taxon>Bacillati</taxon>
        <taxon>Actinomycetota</taxon>
        <taxon>Actinomycetes</taxon>
        <taxon>Mycobacteriales</taxon>
        <taxon>Nocardiaceae</taxon>
        <taxon>Nocardia</taxon>
    </lineage>
</organism>
<keyword evidence="4" id="KW-0521">NADP</keyword>
<dbReference type="InterPro" id="IPR016039">
    <property type="entry name" value="Thiolase-like"/>
</dbReference>
<feature type="domain" description="PKS/mFAS DH" evidence="11">
    <location>
        <begin position="944"/>
        <end position="1304"/>
    </location>
</feature>
<dbReference type="InterPro" id="IPR020807">
    <property type="entry name" value="PKS_DH"/>
</dbReference>
<dbReference type="Proteomes" id="UP000707731">
    <property type="component" value="Unassembled WGS sequence"/>
</dbReference>
<dbReference type="InterPro" id="IPR049551">
    <property type="entry name" value="PKS_DH_C"/>
</dbReference>
<dbReference type="InterPro" id="IPR013968">
    <property type="entry name" value="PKS_KR"/>
</dbReference>
<comment type="caution">
    <text evidence="12">The sequence shown here is derived from an EMBL/GenBank/DDBJ whole genome shotgun (WGS) entry which is preliminary data.</text>
</comment>
<evidence type="ECO:0000256" key="8">
    <source>
        <dbReference type="SAM" id="MobiDB-lite"/>
    </source>
</evidence>
<evidence type="ECO:0000259" key="11">
    <source>
        <dbReference type="PROSITE" id="PS52019"/>
    </source>
</evidence>
<keyword evidence="3" id="KW-0808">Transferase</keyword>
<evidence type="ECO:0000313" key="12">
    <source>
        <dbReference type="EMBL" id="MBF6357790.1"/>
    </source>
</evidence>
<dbReference type="InterPro" id="IPR013154">
    <property type="entry name" value="ADH-like_N"/>
</dbReference>
<dbReference type="Gene3D" id="3.40.47.10">
    <property type="match status" value="1"/>
</dbReference>
<dbReference type="Pfam" id="PF00107">
    <property type="entry name" value="ADH_zinc_N"/>
    <property type="match status" value="1"/>
</dbReference>
<dbReference type="SUPFAM" id="SSF53901">
    <property type="entry name" value="Thiolase-like"/>
    <property type="match status" value="1"/>
</dbReference>
<reference evidence="12 13" key="1">
    <citation type="submission" date="2020-10" db="EMBL/GenBank/DDBJ databases">
        <title>Identification of Nocardia species via Next-generation sequencing and recognition of intraspecies genetic diversity.</title>
        <authorList>
            <person name="Li P."/>
            <person name="Li P."/>
            <person name="Lu B."/>
        </authorList>
    </citation>
    <scope>NUCLEOTIDE SEQUENCE [LARGE SCALE GENOMIC DNA]</scope>
    <source>
        <strain evidence="12 13">BJ06-0143</strain>
    </source>
</reference>
<keyword evidence="13" id="KW-1185">Reference proteome</keyword>
<dbReference type="SMART" id="SM00826">
    <property type="entry name" value="PKS_DH"/>
    <property type="match status" value="1"/>
</dbReference>
<dbReference type="SMART" id="SM00827">
    <property type="entry name" value="PKS_AT"/>
    <property type="match status" value="1"/>
</dbReference>
<dbReference type="InterPro" id="IPR057326">
    <property type="entry name" value="KR_dom"/>
</dbReference>
<dbReference type="InterPro" id="IPR049900">
    <property type="entry name" value="PKS_mFAS_DH"/>
</dbReference>
<dbReference type="SMART" id="SM00823">
    <property type="entry name" value="PKS_PP"/>
    <property type="match status" value="1"/>
</dbReference>
<dbReference type="InterPro" id="IPR009081">
    <property type="entry name" value="PP-bd_ACP"/>
</dbReference>
<dbReference type="Pfam" id="PF08659">
    <property type="entry name" value="KR"/>
    <property type="match status" value="1"/>
</dbReference>
<feature type="region of interest" description="Disordered" evidence="8">
    <location>
        <begin position="1255"/>
        <end position="1280"/>
    </location>
</feature>
<dbReference type="PROSITE" id="PS52004">
    <property type="entry name" value="KS3_2"/>
    <property type="match status" value="1"/>
</dbReference>
<dbReference type="InterPro" id="IPR014043">
    <property type="entry name" value="Acyl_transferase_dom"/>
</dbReference>
<dbReference type="PROSITE" id="PS52019">
    <property type="entry name" value="PKS_MFAS_DH"/>
    <property type="match status" value="1"/>
</dbReference>
<dbReference type="Pfam" id="PF14765">
    <property type="entry name" value="PS-DH"/>
    <property type="match status" value="1"/>
</dbReference>
<dbReference type="InterPro" id="IPR016036">
    <property type="entry name" value="Malonyl_transacylase_ACP-bd"/>
</dbReference>
<dbReference type="SUPFAM" id="SSF50129">
    <property type="entry name" value="GroES-like"/>
    <property type="match status" value="1"/>
</dbReference>
<dbReference type="EMBL" id="JADLQN010000006">
    <property type="protein sequence ID" value="MBF6357790.1"/>
    <property type="molecule type" value="Genomic_DNA"/>
</dbReference>
<dbReference type="InterPro" id="IPR049552">
    <property type="entry name" value="PKS_DH_N"/>
</dbReference>
<dbReference type="Gene3D" id="3.30.70.3290">
    <property type="match status" value="1"/>
</dbReference>
<dbReference type="Gene3D" id="3.10.129.110">
    <property type="entry name" value="Polyketide synthase dehydratase"/>
    <property type="match status" value="1"/>
</dbReference>
<evidence type="ECO:0000256" key="2">
    <source>
        <dbReference type="ARBA" id="ARBA00022553"/>
    </source>
</evidence>
<keyword evidence="1" id="KW-0596">Phosphopantetheine</keyword>
<dbReference type="InterPro" id="IPR014030">
    <property type="entry name" value="Ketoacyl_synth_N"/>
</dbReference>
<keyword evidence="2" id="KW-0597">Phosphoprotein</keyword>
<dbReference type="Pfam" id="PF16197">
    <property type="entry name" value="KAsynt_C_assoc"/>
    <property type="match status" value="1"/>
</dbReference>
<dbReference type="InterPro" id="IPR042104">
    <property type="entry name" value="PKS_dehydratase_sf"/>
</dbReference>
<dbReference type="SUPFAM" id="SSF47336">
    <property type="entry name" value="ACP-like"/>
    <property type="match status" value="1"/>
</dbReference>
<dbReference type="InterPro" id="IPR036736">
    <property type="entry name" value="ACP-like_sf"/>
</dbReference>
<dbReference type="Pfam" id="PF00109">
    <property type="entry name" value="ketoacyl-synt"/>
    <property type="match status" value="1"/>
</dbReference>
<dbReference type="SUPFAM" id="SSF55048">
    <property type="entry name" value="Probable ACP-binding domain of malonyl-CoA ACP transacylase"/>
    <property type="match status" value="1"/>
</dbReference>
<dbReference type="InterPro" id="IPR013149">
    <property type="entry name" value="ADH-like_C"/>
</dbReference>
<dbReference type="CDD" id="cd05195">
    <property type="entry name" value="enoyl_red"/>
    <property type="match status" value="1"/>
</dbReference>
<dbReference type="InterPro" id="IPR011032">
    <property type="entry name" value="GroES-like_sf"/>
</dbReference>
<dbReference type="PROSITE" id="PS00606">
    <property type="entry name" value="KS3_1"/>
    <property type="match status" value="1"/>
</dbReference>